<dbReference type="EMBL" id="FOYZ01000001">
    <property type="protein sequence ID" value="SFR56890.1"/>
    <property type="molecule type" value="Genomic_DNA"/>
</dbReference>
<proteinExistence type="inferred from homology"/>
<keyword evidence="4 8" id="KW-0808">Transferase</keyword>
<evidence type="ECO:0000256" key="5">
    <source>
        <dbReference type="ARBA" id="ARBA00022944"/>
    </source>
</evidence>
<dbReference type="GO" id="GO:0019350">
    <property type="term" value="P:teichoic acid biosynthetic process"/>
    <property type="evidence" value="ECO:0007669"/>
    <property type="project" value="UniProtKB-KW"/>
</dbReference>
<dbReference type="Gene3D" id="3.40.50.11820">
    <property type="match status" value="1"/>
</dbReference>
<evidence type="ECO:0000256" key="6">
    <source>
        <dbReference type="ARBA" id="ARBA00023136"/>
    </source>
</evidence>
<accession>A0A1I6HRJ7</accession>
<dbReference type="Pfam" id="PF04464">
    <property type="entry name" value="Glyphos_transf"/>
    <property type="match status" value="1"/>
</dbReference>
<dbReference type="GO" id="GO:0047355">
    <property type="term" value="F:CDP-glycerol glycerophosphotransferase activity"/>
    <property type="evidence" value="ECO:0007669"/>
    <property type="project" value="InterPro"/>
</dbReference>
<dbReference type="PANTHER" id="PTHR37316">
    <property type="entry name" value="TEICHOIC ACID GLYCEROL-PHOSPHATE PRIMASE"/>
    <property type="match status" value="1"/>
</dbReference>
<dbReference type="GO" id="GO:0005886">
    <property type="term" value="C:plasma membrane"/>
    <property type="evidence" value="ECO:0007669"/>
    <property type="project" value="UniProtKB-SubCell"/>
</dbReference>
<protein>
    <submittedName>
        <fullName evidence="8">CDP-glycerol glycerophosphotransferase</fullName>
    </submittedName>
</protein>
<feature type="domain" description="Glycosyl transferase family 1" evidence="7">
    <location>
        <begin position="625"/>
        <end position="774"/>
    </location>
</feature>
<dbReference type="Proteomes" id="UP000199659">
    <property type="component" value="Unassembled WGS sequence"/>
</dbReference>
<dbReference type="Gene3D" id="3.40.50.12580">
    <property type="match status" value="1"/>
</dbReference>
<dbReference type="InterPro" id="IPR001296">
    <property type="entry name" value="Glyco_trans_1"/>
</dbReference>
<dbReference type="OrthoDB" id="9807097at2"/>
<dbReference type="Pfam" id="PF00534">
    <property type="entry name" value="Glycos_transf_1"/>
    <property type="match status" value="1"/>
</dbReference>
<dbReference type="PANTHER" id="PTHR37316:SF3">
    <property type="entry name" value="TEICHOIC ACID GLYCEROL-PHOSPHATE TRANSFERASE"/>
    <property type="match status" value="1"/>
</dbReference>
<dbReference type="Gene3D" id="3.40.50.2000">
    <property type="entry name" value="Glycogen Phosphorylase B"/>
    <property type="match status" value="2"/>
</dbReference>
<keyword evidence="6" id="KW-0472">Membrane</keyword>
<dbReference type="GO" id="GO:0016757">
    <property type="term" value="F:glycosyltransferase activity"/>
    <property type="evidence" value="ECO:0007669"/>
    <property type="project" value="InterPro"/>
</dbReference>
<gene>
    <name evidence="8" type="ORF">SAMN05661086_00182</name>
</gene>
<organism evidence="8 9">
    <name type="scientific">Anaeromicropila populeti</name>
    <dbReference type="NCBI Taxonomy" id="37658"/>
    <lineage>
        <taxon>Bacteria</taxon>
        <taxon>Bacillati</taxon>
        <taxon>Bacillota</taxon>
        <taxon>Clostridia</taxon>
        <taxon>Lachnospirales</taxon>
        <taxon>Lachnospiraceae</taxon>
        <taxon>Anaeromicropila</taxon>
    </lineage>
</organism>
<keyword evidence="3" id="KW-1003">Cell membrane</keyword>
<dbReference type="AlphaFoldDB" id="A0A1I6HRJ7"/>
<comment type="similarity">
    <text evidence="2">Belongs to the CDP-glycerol glycerophosphotransferase family.</text>
</comment>
<evidence type="ECO:0000259" key="7">
    <source>
        <dbReference type="Pfam" id="PF00534"/>
    </source>
</evidence>
<name>A0A1I6HRJ7_9FIRM</name>
<evidence type="ECO:0000256" key="1">
    <source>
        <dbReference type="ARBA" id="ARBA00004202"/>
    </source>
</evidence>
<keyword evidence="5" id="KW-0777">Teichoic acid biosynthesis</keyword>
<sequence length="798" mass="92647">MKLRSVIKKCKVIAFNSYYAHYYYKNELKENIILVESKNGGDLAGNMFHILKELTSGGYQEYKIVLSCTKKKHAEIKERLDKYEIKNLEFVNTNTYAYYKMLATAKYLFTDTTFTRTYLKKEGQIITNTWHGTPLKFMGRDVEDRAYAMGNVQRNLLYADYLIYPNEYMKEKMVTAYHLDMAYEGTILNEGYPRNSVFFDKAAGSSIRTELNIEDKQVYIYMPTWRGTLTNKNTDHLLAVMEYLLLMLDQQLSDNQCVYVKLHPFISKGMDFSKFTHIQDYPAQYDVYEFMNMCDGLITDYSSVFYDFANTGKKIILWAYDESDYLGERGVYTTLKEMPFPVVKKVEDLVTEINTPKNYDDTLFRNECCTYDGPGAAERICKHVIRGEKVCKEEKLNHGNKEKVLMYGSALAQNGLTTSLLNLFENIDLTKRNYFVSFTETAVKKQPLRVSRIPENVGIMPMSSEASFTIFEAAAYILFFKRNKENKFTKKYLDRLYKRELIKHFGGVKFDYFIQFAGYEKKIINLFERFDGPRFIYVHNDMVAEMKARGNQHYLTLRNAYQNYDKVAVVTRDIVPPTLEISNKKDNIVIVNNCHAHMEIRRRGDLPVEFDDDTICNVSFEELQSVLKSKNKKFISIGRFSAEKGHMMLMQAFERFNKDYKDSVLIIIGGHGNLWRQTFRYASESKAQIITIRSMKNPMSILKKCDLFILSSVYEGLGLTMLEADALGIPSMSTDIPGPQGFMQDYGGYLVEPSEDGLVKGMKAFMKGKVKAMNVDYDQYNQRAVEQFESLFERLGKR</sequence>
<evidence type="ECO:0000313" key="8">
    <source>
        <dbReference type="EMBL" id="SFR56890.1"/>
    </source>
</evidence>
<reference evidence="8 9" key="1">
    <citation type="submission" date="2016-10" db="EMBL/GenBank/DDBJ databases">
        <authorList>
            <person name="de Groot N.N."/>
        </authorList>
    </citation>
    <scope>NUCLEOTIDE SEQUENCE [LARGE SCALE GENOMIC DNA]</scope>
    <source>
        <strain evidence="8 9">743A</strain>
    </source>
</reference>
<dbReference type="SUPFAM" id="SSF53756">
    <property type="entry name" value="UDP-Glycosyltransferase/glycogen phosphorylase"/>
    <property type="match status" value="2"/>
</dbReference>
<dbReference type="STRING" id="37658.SAMN05661086_00182"/>
<dbReference type="InterPro" id="IPR043149">
    <property type="entry name" value="TagF_N"/>
</dbReference>
<evidence type="ECO:0000256" key="4">
    <source>
        <dbReference type="ARBA" id="ARBA00022679"/>
    </source>
</evidence>
<dbReference type="RefSeq" id="WP_092558812.1">
    <property type="nucleotide sequence ID" value="NZ_FOYZ01000001.1"/>
</dbReference>
<keyword evidence="9" id="KW-1185">Reference proteome</keyword>
<evidence type="ECO:0000256" key="3">
    <source>
        <dbReference type="ARBA" id="ARBA00022475"/>
    </source>
</evidence>
<evidence type="ECO:0000313" key="9">
    <source>
        <dbReference type="Proteomes" id="UP000199659"/>
    </source>
</evidence>
<dbReference type="InterPro" id="IPR007554">
    <property type="entry name" value="Glycerophosphate_synth"/>
</dbReference>
<dbReference type="InterPro" id="IPR051612">
    <property type="entry name" value="Teichoic_Acid_Biosynth"/>
</dbReference>
<evidence type="ECO:0000256" key="2">
    <source>
        <dbReference type="ARBA" id="ARBA00010488"/>
    </source>
</evidence>
<dbReference type="InterPro" id="IPR043148">
    <property type="entry name" value="TagF_C"/>
</dbReference>
<comment type="subcellular location">
    <subcellularLocation>
        <location evidence="1">Cell membrane</location>
        <topology evidence="1">Peripheral membrane protein</topology>
    </subcellularLocation>
</comment>